<dbReference type="Pfam" id="PF05577">
    <property type="entry name" value="Peptidase_S28"/>
    <property type="match status" value="1"/>
</dbReference>
<evidence type="ECO:0000313" key="6">
    <source>
        <dbReference type="EMBL" id="KAL1520514.1"/>
    </source>
</evidence>
<evidence type="ECO:0000256" key="1">
    <source>
        <dbReference type="ARBA" id="ARBA00011079"/>
    </source>
</evidence>
<dbReference type="InterPro" id="IPR029058">
    <property type="entry name" value="AB_hydrolase_fold"/>
</dbReference>
<dbReference type="Gene3D" id="3.40.50.1820">
    <property type="entry name" value="alpha/beta hydrolase"/>
    <property type="match status" value="1"/>
</dbReference>
<dbReference type="GO" id="GO:0006508">
    <property type="term" value="P:proteolysis"/>
    <property type="evidence" value="ECO:0007669"/>
    <property type="project" value="UniProtKB-KW"/>
</dbReference>
<sequence>MGFEVRWFSQPHDHFHFGRAASAPWQQRYLLNDTFWGTRPPLANGCKGPLLFYTGNEGPVDAFWHSTGFLTDVLAPRLGALLVFGEERYYGASLPSGDPFLYLSTEQVLADYAALLTSLRANLSAAACPVVAFGGSYGGTLTTLLRLKYPHVVAGGLAASAPLGYYAPRGGRARGVTPTTWFETVARVYEEAGCYGRLVAAVRRLNATVRTGNASAVAEAFGLCSAPPDADAFVYWVTEALESIPQVDYPEPSGTLPGSPVNATCALFAAPHADPIGALSRVATWYYGPPRAPAGCTPAAEAQNPQAGGGVPGDGPSAGSAWGYQSCTETLHAFSTLPGAWRSFTFDAAAQAALCEQYFGVTPRIGWLELWSGGYDIPRSGVTNIIWSNGRRDPWHGGGFLEPTDAVPGGAVFVMQQTAHHQDLRLPTPLDPPELTAVRKQEEAIIRSWVEAASA</sequence>
<keyword evidence="2" id="KW-0645">Protease</keyword>
<keyword evidence="3" id="KW-0732">Signal</keyword>
<evidence type="ECO:0000256" key="3">
    <source>
        <dbReference type="ARBA" id="ARBA00022729"/>
    </source>
</evidence>
<comment type="similarity">
    <text evidence="1">Belongs to the peptidase S28 family.</text>
</comment>
<evidence type="ECO:0000256" key="4">
    <source>
        <dbReference type="ARBA" id="ARBA00022801"/>
    </source>
</evidence>
<keyword evidence="7" id="KW-1185">Reference proteome</keyword>
<keyword evidence="4" id="KW-0378">Hydrolase</keyword>
<name>A0AB34JF54_PRYPA</name>
<dbReference type="GO" id="GO:0070008">
    <property type="term" value="F:serine-type exopeptidase activity"/>
    <property type="evidence" value="ECO:0007669"/>
    <property type="project" value="InterPro"/>
</dbReference>
<gene>
    <name evidence="6" type="ORF">AB1Y20_022092</name>
</gene>
<organism evidence="6 7">
    <name type="scientific">Prymnesium parvum</name>
    <name type="common">Toxic golden alga</name>
    <dbReference type="NCBI Taxonomy" id="97485"/>
    <lineage>
        <taxon>Eukaryota</taxon>
        <taxon>Haptista</taxon>
        <taxon>Haptophyta</taxon>
        <taxon>Prymnesiophyceae</taxon>
        <taxon>Prymnesiales</taxon>
        <taxon>Prymnesiaceae</taxon>
        <taxon>Prymnesium</taxon>
    </lineage>
</organism>
<dbReference type="Gene3D" id="1.20.120.980">
    <property type="entry name" value="Serine carboxypeptidase S28, SKS domain"/>
    <property type="match status" value="1"/>
</dbReference>
<dbReference type="PANTHER" id="PTHR11010:SF38">
    <property type="entry name" value="LYSOSOMAL PRO-X CARBOXYPEPTIDASE"/>
    <property type="match status" value="1"/>
</dbReference>
<dbReference type="InterPro" id="IPR008758">
    <property type="entry name" value="Peptidase_S28"/>
</dbReference>
<dbReference type="GO" id="GO:0008239">
    <property type="term" value="F:dipeptidyl-peptidase activity"/>
    <property type="evidence" value="ECO:0007669"/>
    <property type="project" value="TreeGrafter"/>
</dbReference>
<keyword evidence="5" id="KW-0325">Glycoprotein</keyword>
<evidence type="ECO:0000256" key="5">
    <source>
        <dbReference type="ARBA" id="ARBA00023180"/>
    </source>
</evidence>
<evidence type="ECO:0000313" key="7">
    <source>
        <dbReference type="Proteomes" id="UP001515480"/>
    </source>
</evidence>
<dbReference type="EMBL" id="JBGBPQ010000008">
    <property type="protein sequence ID" value="KAL1520514.1"/>
    <property type="molecule type" value="Genomic_DNA"/>
</dbReference>
<evidence type="ECO:0008006" key="8">
    <source>
        <dbReference type="Google" id="ProtNLM"/>
    </source>
</evidence>
<proteinExistence type="inferred from homology"/>
<accession>A0AB34JF54</accession>
<dbReference type="PANTHER" id="PTHR11010">
    <property type="entry name" value="PROTEASE S28 PRO-X CARBOXYPEPTIDASE-RELATED"/>
    <property type="match status" value="1"/>
</dbReference>
<dbReference type="SUPFAM" id="SSF53474">
    <property type="entry name" value="alpha/beta-Hydrolases"/>
    <property type="match status" value="1"/>
</dbReference>
<dbReference type="InterPro" id="IPR042269">
    <property type="entry name" value="Ser_carbopepase_S28_SKS"/>
</dbReference>
<comment type="caution">
    <text evidence="6">The sequence shown here is derived from an EMBL/GenBank/DDBJ whole genome shotgun (WGS) entry which is preliminary data.</text>
</comment>
<reference evidence="6 7" key="1">
    <citation type="journal article" date="2024" name="Science">
        <title>Giant polyketide synthase enzymes in the biosynthesis of giant marine polyether toxins.</title>
        <authorList>
            <person name="Fallon T.R."/>
            <person name="Shende V.V."/>
            <person name="Wierzbicki I.H."/>
            <person name="Pendleton A.L."/>
            <person name="Watervoot N.F."/>
            <person name="Auber R.P."/>
            <person name="Gonzalez D.J."/>
            <person name="Wisecaver J.H."/>
            <person name="Moore B.S."/>
        </authorList>
    </citation>
    <scope>NUCLEOTIDE SEQUENCE [LARGE SCALE GENOMIC DNA]</scope>
    <source>
        <strain evidence="6 7">12B1</strain>
    </source>
</reference>
<protein>
    <recommendedName>
        <fullName evidence="8">Prolylcarboxypeptidase</fullName>
    </recommendedName>
</protein>
<dbReference type="AlphaFoldDB" id="A0AB34JF54"/>
<evidence type="ECO:0000256" key="2">
    <source>
        <dbReference type="ARBA" id="ARBA00022670"/>
    </source>
</evidence>
<dbReference type="Proteomes" id="UP001515480">
    <property type="component" value="Unassembled WGS sequence"/>
</dbReference>